<dbReference type="CDD" id="cd02440">
    <property type="entry name" value="AdoMet_MTases"/>
    <property type="match status" value="1"/>
</dbReference>
<dbReference type="Pfam" id="PF05175">
    <property type="entry name" value="MTS"/>
    <property type="match status" value="1"/>
</dbReference>
<dbReference type="InterPro" id="IPR007848">
    <property type="entry name" value="Small_mtfrase_dom"/>
</dbReference>
<evidence type="ECO:0000256" key="3">
    <source>
        <dbReference type="ARBA" id="ARBA00022679"/>
    </source>
</evidence>
<dbReference type="SUPFAM" id="SSF53335">
    <property type="entry name" value="S-adenosyl-L-methionine-dependent methyltransferases"/>
    <property type="match status" value="1"/>
</dbReference>
<name>A0A316T9J9_9ACTN</name>
<dbReference type="Pfam" id="PF25004">
    <property type="entry name" value="DUF7782"/>
    <property type="match status" value="1"/>
</dbReference>
<feature type="domain" description="DUF7059" evidence="6">
    <location>
        <begin position="15"/>
        <end position="97"/>
    </location>
</feature>
<dbReference type="InterPro" id="IPR056684">
    <property type="entry name" value="DUF7782"/>
</dbReference>
<dbReference type="InterPro" id="IPR002052">
    <property type="entry name" value="DNA_methylase_N6_adenine_CS"/>
</dbReference>
<dbReference type="GO" id="GO:0032259">
    <property type="term" value="P:methylation"/>
    <property type="evidence" value="ECO:0007669"/>
    <property type="project" value="UniProtKB-KW"/>
</dbReference>
<dbReference type="EMBL" id="QGDD01000014">
    <property type="protein sequence ID" value="PWN00907.1"/>
    <property type="molecule type" value="Genomic_DNA"/>
</dbReference>
<feature type="domain" description="DUF7782" evidence="7">
    <location>
        <begin position="403"/>
        <end position="508"/>
    </location>
</feature>
<dbReference type="Gene3D" id="3.40.50.150">
    <property type="entry name" value="Vaccinia Virus protein VP39"/>
    <property type="match status" value="1"/>
</dbReference>
<dbReference type="GO" id="GO:0035657">
    <property type="term" value="C:eRF1 methyltransferase complex"/>
    <property type="evidence" value="ECO:0007669"/>
    <property type="project" value="TreeGrafter"/>
</dbReference>
<evidence type="ECO:0000259" key="7">
    <source>
        <dbReference type="Pfam" id="PF25004"/>
    </source>
</evidence>
<comment type="caution">
    <text evidence="8">The sequence shown here is derived from an EMBL/GenBank/DDBJ whole genome shotgun (WGS) entry which is preliminary data.</text>
</comment>
<reference evidence="8 9" key="1">
    <citation type="submission" date="2018-05" db="EMBL/GenBank/DDBJ databases">
        <title>Nocardioides silvaticus genome.</title>
        <authorList>
            <person name="Li C."/>
            <person name="Wang G."/>
        </authorList>
    </citation>
    <scope>NUCLEOTIDE SEQUENCE [LARGE SCALE GENOMIC DNA]</scope>
    <source>
        <strain evidence="8 9">CCTCC AB 2018079</strain>
    </source>
</reference>
<keyword evidence="4" id="KW-0949">S-adenosyl-L-methionine</keyword>
<evidence type="ECO:0000256" key="4">
    <source>
        <dbReference type="ARBA" id="ARBA00022691"/>
    </source>
</evidence>
<keyword evidence="3 8" id="KW-0808">Transferase</keyword>
<dbReference type="AlphaFoldDB" id="A0A316T9J9"/>
<dbReference type="InterPro" id="IPR029063">
    <property type="entry name" value="SAM-dependent_MTases_sf"/>
</dbReference>
<keyword evidence="2" id="KW-0489">Methyltransferase</keyword>
<proteinExistence type="inferred from homology"/>
<dbReference type="GO" id="GO:0008170">
    <property type="term" value="F:N-methyltransferase activity"/>
    <property type="evidence" value="ECO:0007669"/>
    <property type="project" value="UniProtKB-ARBA"/>
</dbReference>
<dbReference type="PANTHER" id="PTHR45875:SF1">
    <property type="entry name" value="METHYLTRANSFERASE N6AMT1"/>
    <property type="match status" value="1"/>
</dbReference>
<feature type="domain" description="Methyltransferase small" evidence="5">
    <location>
        <begin position="148"/>
        <end position="282"/>
    </location>
</feature>
<organism evidence="8 9">
    <name type="scientific">Nocardioides silvaticus</name>
    <dbReference type="NCBI Taxonomy" id="2201891"/>
    <lineage>
        <taxon>Bacteria</taxon>
        <taxon>Bacillati</taxon>
        <taxon>Actinomycetota</taxon>
        <taxon>Actinomycetes</taxon>
        <taxon>Propionibacteriales</taxon>
        <taxon>Nocardioidaceae</taxon>
        <taxon>Nocardioides</taxon>
    </lineage>
</organism>
<evidence type="ECO:0000256" key="2">
    <source>
        <dbReference type="ARBA" id="ARBA00022603"/>
    </source>
</evidence>
<evidence type="ECO:0000313" key="9">
    <source>
        <dbReference type="Proteomes" id="UP000245507"/>
    </source>
</evidence>
<dbReference type="Proteomes" id="UP000245507">
    <property type="component" value="Unassembled WGS sequence"/>
</dbReference>
<protein>
    <submittedName>
        <fullName evidence="8">Transferase</fullName>
    </submittedName>
</protein>
<evidence type="ECO:0000256" key="1">
    <source>
        <dbReference type="ARBA" id="ARBA00006149"/>
    </source>
</evidence>
<accession>A0A316T9J9</accession>
<evidence type="ECO:0000313" key="8">
    <source>
        <dbReference type="EMBL" id="PWN00907.1"/>
    </source>
</evidence>
<dbReference type="GO" id="GO:0003676">
    <property type="term" value="F:nucleic acid binding"/>
    <property type="evidence" value="ECO:0007669"/>
    <property type="project" value="InterPro"/>
</dbReference>
<sequence length="512" mass="54016">MTPSLAGPLRDALLAADFTYDAVAGLLGAEAHAALSRNETTPALGRTTDGSPLATLVRLFLLQQPVPAVDAERALPGLVGRLAAEGMVAESAGEVAALLDCRPYGTDDPSAGSGTGDLWVVSDLTPALDGRPQQVTGDHVLGISPASTSLAQLTLREDVGSALDLGTGCGVQALHLAGHADRVVATDINPRALDLARFNAELNEVGDRVDVRDGSFFEPVAGERFDLIATNPPFVISPATGSRSDRLVYRDSGMPGDQVVEHVVRTAPQHLADGGWCQVLANWAIVGDRPWDERLAGWLPDDCDALVVQREVIDPSAYVELWLKDSGHHPAVGAGTIADYVARYDAWLSWLKDQGVTGIGFGWINLHRTGATGSAGSTSSARHRELVDWPYDVEQPIAPAIAEWAQARAAVVDPSSTLVVRPDVRQETVGPVGAEDPATILLRQQRGFRRARQVDTVVAAVVGACDGELPVGAILDAVAQLLGLDPAETSQRYLPEVVSLVGEAFLLPVQAD</sequence>
<dbReference type="GO" id="GO:0008276">
    <property type="term" value="F:protein methyltransferase activity"/>
    <property type="evidence" value="ECO:0007669"/>
    <property type="project" value="TreeGrafter"/>
</dbReference>
<dbReference type="OrthoDB" id="129465at2"/>
<dbReference type="InterPro" id="IPR055487">
    <property type="entry name" value="DUF7059"/>
</dbReference>
<keyword evidence="9" id="KW-1185">Reference proteome</keyword>
<dbReference type="Pfam" id="PF23186">
    <property type="entry name" value="DUF7059"/>
    <property type="match status" value="1"/>
</dbReference>
<dbReference type="InterPro" id="IPR052190">
    <property type="entry name" value="Euk-Arch_PrmC-MTase"/>
</dbReference>
<dbReference type="GO" id="GO:0008757">
    <property type="term" value="F:S-adenosylmethionine-dependent methyltransferase activity"/>
    <property type="evidence" value="ECO:0007669"/>
    <property type="project" value="TreeGrafter"/>
</dbReference>
<dbReference type="PROSITE" id="PS00092">
    <property type="entry name" value="N6_MTASE"/>
    <property type="match status" value="1"/>
</dbReference>
<dbReference type="PANTHER" id="PTHR45875">
    <property type="entry name" value="METHYLTRANSFERASE N6AMT1"/>
    <property type="match status" value="1"/>
</dbReference>
<evidence type="ECO:0000259" key="6">
    <source>
        <dbReference type="Pfam" id="PF23186"/>
    </source>
</evidence>
<comment type="similarity">
    <text evidence="1">Belongs to the eukaryotic/archaeal PrmC-related family.</text>
</comment>
<evidence type="ECO:0000259" key="5">
    <source>
        <dbReference type="Pfam" id="PF05175"/>
    </source>
</evidence>
<gene>
    <name evidence="8" type="ORF">DJ010_21355</name>
</gene>